<keyword evidence="2 10" id="KW-0813">Transport</keyword>
<keyword evidence="12" id="KW-1185">Reference proteome</keyword>
<keyword evidence="9 10" id="KW-0998">Cell outer membrane</keyword>
<dbReference type="SUPFAM" id="SSF56935">
    <property type="entry name" value="Porins"/>
    <property type="match status" value="1"/>
</dbReference>
<comment type="function">
    <text evidence="10">Forms passive diffusion pores that allow small molecular weight hydrophilic materials across the outer membrane.</text>
</comment>
<sequence>MAIDSEVLNPPGQPKTLAEELRRGTARRGIGAAVIMNITSRLLGSAATLIAVSGARAADAVTVAEPEPTEYVKICDVYGAGYFYIPGTETCLRIGGYVRYDIGLGDVGSYDPARTFVRTGKDQGTWRNNTRFTFKTWTGQETELGALKTYSETLMNFGNRNAYLGPDSPQNNAFNTGLTLTSAWIQLGGLRVGKDESAFDTFIGYAGNVLNQFPVPYGDFDTSVVQYYFDASNGFSAVGSLEGGSGVVGTIDSYVPHVVGGVKYTQGWGAITGVGAYDSNYESVAGKVRVDVNVTSGLSLFGMFGYGANGKLNDDSTKAIDAHRRGFYKIWGGNWAFWAGASYKFNETTSFNLQVSGDQLKNYGLAANVAYTVVPGFTVTAELDYDHYSDFGVGMVGPSNVNWTATDKKDSVGGILRFQSSF</sequence>
<evidence type="ECO:0000256" key="10">
    <source>
        <dbReference type="RuleBase" id="RU364005"/>
    </source>
</evidence>
<gene>
    <name evidence="11" type="ORF">HNQ71_006720</name>
</gene>
<keyword evidence="5" id="KW-0732">Signal</keyword>
<comment type="caution">
    <text evidence="11">The sequence shown here is derived from an EMBL/GenBank/DDBJ whole genome shotgun (WGS) entry which is preliminary data.</text>
</comment>
<comment type="similarity">
    <text evidence="1 10">Belongs to the alphaproteobacteria porin family.</text>
</comment>
<evidence type="ECO:0000256" key="9">
    <source>
        <dbReference type="ARBA" id="ARBA00023237"/>
    </source>
</evidence>
<dbReference type="EMBL" id="JACHEF010000012">
    <property type="protein sequence ID" value="MBB6414011.1"/>
    <property type="molecule type" value="Genomic_DNA"/>
</dbReference>
<keyword evidence="7 10" id="KW-0626">Porin</keyword>
<dbReference type="GO" id="GO:0006811">
    <property type="term" value="P:monoatomic ion transport"/>
    <property type="evidence" value="ECO:0007669"/>
    <property type="project" value="UniProtKB-KW"/>
</dbReference>
<dbReference type="GO" id="GO:0046930">
    <property type="term" value="C:pore complex"/>
    <property type="evidence" value="ECO:0007669"/>
    <property type="project" value="UniProtKB-KW"/>
</dbReference>
<evidence type="ECO:0000256" key="2">
    <source>
        <dbReference type="ARBA" id="ARBA00022448"/>
    </source>
</evidence>
<keyword evidence="3 10" id="KW-1134">Transmembrane beta strand</keyword>
<dbReference type="Proteomes" id="UP000556329">
    <property type="component" value="Unassembled WGS sequence"/>
</dbReference>
<organism evidence="11 12">
    <name type="scientific">Mesorhizobium sangaii</name>
    <dbReference type="NCBI Taxonomy" id="505389"/>
    <lineage>
        <taxon>Bacteria</taxon>
        <taxon>Pseudomonadati</taxon>
        <taxon>Pseudomonadota</taxon>
        <taxon>Alphaproteobacteria</taxon>
        <taxon>Hyphomicrobiales</taxon>
        <taxon>Phyllobacteriaceae</taxon>
        <taxon>Mesorhizobium</taxon>
    </lineage>
</organism>
<proteinExistence type="inferred from homology"/>
<dbReference type="GO" id="GO:0009279">
    <property type="term" value="C:cell outer membrane"/>
    <property type="evidence" value="ECO:0007669"/>
    <property type="project" value="UniProtKB-SubCell"/>
</dbReference>
<name>A0A841PJ43_9HYPH</name>
<reference evidence="11 12" key="1">
    <citation type="submission" date="2020-08" db="EMBL/GenBank/DDBJ databases">
        <title>Genomic Encyclopedia of Type Strains, Phase IV (KMG-IV): sequencing the most valuable type-strain genomes for metagenomic binning, comparative biology and taxonomic classification.</title>
        <authorList>
            <person name="Goeker M."/>
        </authorList>
    </citation>
    <scope>NUCLEOTIDE SEQUENCE [LARGE SCALE GENOMIC DNA]</scope>
    <source>
        <strain evidence="11 12">DSM 100039</strain>
    </source>
</reference>
<keyword evidence="4 10" id="KW-0812">Transmembrane</keyword>
<evidence type="ECO:0000256" key="3">
    <source>
        <dbReference type="ARBA" id="ARBA00022452"/>
    </source>
</evidence>
<evidence type="ECO:0000256" key="7">
    <source>
        <dbReference type="ARBA" id="ARBA00023114"/>
    </source>
</evidence>
<accession>A0A841PJ43</accession>
<evidence type="ECO:0000256" key="8">
    <source>
        <dbReference type="ARBA" id="ARBA00023136"/>
    </source>
</evidence>
<evidence type="ECO:0000313" key="11">
    <source>
        <dbReference type="EMBL" id="MBB6414011.1"/>
    </source>
</evidence>
<keyword evidence="6 10" id="KW-0406">Ion transport</keyword>
<comment type="subcellular location">
    <subcellularLocation>
        <location evidence="10">Cell outer membrane</location>
        <topology evidence="10">Multi-pass membrane protein</topology>
    </subcellularLocation>
</comment>
<evidence type="ECO:0000256" key="6">
    <source>
        <dbReference type="ARBA" id="ARBA00023065"/>
    </source>
</evidence>
<evidence type="ECO:0000313" key="12">
    <source>
        <dbReference type="Proteomes" id="UP000556329"/>
    </source>
</evidence>
<evidence type="ECO:0000256" key="1">
    <source>
        <dbReference type="ARBA" id="ARBA00009521"/>
    </source>
</evidence>
<dbReference type="GO" id="GO:0015288">
    <property type="term" value="F:porin activity"/>
    <property type="evidence" value="ECO:0007669"/>
    <property type="project" value="UniProtKB-KW"/>
</dbReference>
<evidence type="ECO:0000256" key="5">
    <source>
        <dbReference type="ARBA" id="ARBA00022729"/>
    </source>
</evidence>
<keyword evidence="8 10" id="KW-0472">Membrane</keyword>
<dbReference type="InterPro" id="IPR003684">
    <property type="entry name" value="Porin_alphabac"/>
</dbReference>
<evidence type="ECO:0000256" key="4">
    <source>
        <dbReference type="ARBA" id="ARBA00022692"/>
    </source>
</evidence>
<comment type="domain">
    <text evidence="10">Consists of 16-stranded beta-barrel sheets, with large surface-exposed loops, that form a transmembrane pore at the center of each barrel. The pore is partially ocluded by a peptide loop that folds into the pore lumen.</text>
</comment>
<dbReference type="Pfam" id="PF02530">
    <property type="entry name" value="Porin_2"/>
    <property type="match status" value="1"/>
</dbReference>
<protein>
    <recommendedName>
        <fullName evidence="10">Porin</fullName>
    </recommendedName>
</protein>
<dbReference type="AlphaFoldDB" id="A0A841PJ43"/>